<evidence type="ECO:0000256" key="1">
    <source>
        <dbReference type="SAM" id="MobiDB-lite"/>
    </source>
</evidence>
<keyword evidence="2" id="KW-0812">Transmembrane</keyword>
<feature type="region of interest" description="Disordered" evidence="1">
    <location>
        <begin position="113"/>
        <end position="193"/>
    </location>
</feature>
<gene>
    <name evidence="3" type="ORF">LTRI10_LOCUS43173</name>
</gene>
<dbReference type="EMBL" id="OZ034820">
    <property type="protein sequence ID" value="CAL1403227.1"/>
    <property type="molecule type" value="Genomic_DNA"/>
</dbReference>
<dbReference type="Proteomes" id="UP001497516">
    <property type="component" value="Chromosome 7"/>
</dbReference>
<name>A0AAV2FZ37_9ROSI</name>
<keyword evidence="4" id="KW-1185">Reference proteome</keyword>
<reference evidence="3 4" key="1">
    <citation type="submission" date="2024-04" db="EMBL/GenBank/DDBJ databases">
        <authorList>
            <person name="Fracassetti M."/>
        </authorList>
    </citation>
    <scope>NUCLEOTIDE SEQUENCE [LARGE SCALE GENOMIC DNA]</scope>
</reference>
<feature type="transmembrane region" description="Helical" evidence="2">
    <location>
        <begin position="63"/>
        <end position="84"/>
    </location>
</feature>
<keyword evidence="2" id="KW-1133">Transmembrane helix</keyword>
<protein>
    <recommendedName>
        <fullName evidence="5">Transmembrane protein</fullName>
    </recommendedName>
</protein>
<organism evidence="3 4">
    <name type="scientific">Linum trigynum</name>
    <dbReference type="NCBI Taxonomy" id="586398"/>
    <lineage>
        <taxon>Eukaryota</taxon>
        <taxon>Viridiplantae</taxon>
        <taxon>Streptophyta</taxon>
        <taxon>Embryophyta</taxon>
        <taxon>Tracheophyta</taxon>
        <taxon>Spermatophyta</taxon>
        <taxon>Magnoliopsida</taxon>
        <taxon>eudicotyledons</taxon>
        <taxon>Gunneridae</taxon>
        <taxon>Pentapetalae</taxon>
        <taxon>rosids</taxon>
        <taxon>fabids</taxon>
        <taxon>Malpighiales</taxon>
        <taxon>Linaceae</taxon>
        <taxon>Linum</taxon>
    </lineage>
</organism>
<evidence type="ECO:0000313" key="3">
    <source>
        <dbReference type="EMBL" id="CAL1403227.1"/>
    </source>
</evidence>
<sequence>MPTDNSYKISSWKKTFPHESFTTKVYLSSDEIEGTKLISTNPINLRITSERPPVLEEYYNDGVWAPFMTDVILLYTLVLTLVIVCRVGLFHHRETDEELACNDGCRGTCHFGRHSSSGASSVRSQERKARKKTKTKADQGKPSAHTKTASVASSASEPDVVEPPCDLTAHEEQSDEEDPPFGTSREEGILTLA</sequence>
<feature type="compositionally biased region" description="Basic and acidic residues" evidence="1">
    <location>
        <begin position="184"/>
        <end position="193"/>
    </location>
</feature>
<evidence type="ECO:0000313" key="4">
    <source>
        <dbReference type="Proteomes" id="UP001497516"/>
    </source>
</evidence>
<keyword evidence="2" id="KW-0472">Membrane</keyword>
<proteinExistence type="predicted"/>
<evidence type="ECO:0000256" key="2">
    <source>
        <dbReference type="SAM" id="Phobius"/>
    </source>
</evidence>
<feature type="compositionally biased region" description="Polar residues" evidence="1">
    <location>
        <begin position="145"/>
        <end position="156"/>
    </location>
</feature>
<accession>A0AAV2FZ37</accession>
<evidence type="ECO:0008006" key="5">
    <source>
        <dbReference type="Google" id="ProtNLM"/>
    </source>
</evidence>
<dbReference type="AlphaFoldDB" id="A0AAV2FZ37"/>